<reference evidence="7 8" key="1">
    <citation type="journal article" date="2010" name="Nat. Biotechnol.">
        <title>Genome sequence of the model mushroom Schizophyllum commune.</title>
        <authorList>
            <person name="Ohm R.A."/>
            <person name="de Jong J.F."/>
            <person name="Lugones L.G."/>
            <person name="Aerts A."/>
            <person name="Kothe E."/>
            <person name="Stajich J.E."/>
            <person name="de Vries R.P."/>
            <person name="Record E."/>
            <person name="Levasseur A."/>
            <person name="Baker S.E."/>
            <person name="Bartholomew K.A."/>
            <person name="Coutinho P.M."/>
            <person name="Erdmann S."/>
            <person name="Fowler T.J."/>
            <person name="Gathman A.C."/>
            <person name="Lombard V."/>
            <person name="Henrissat B."/>
            <person name="Knabe N."/>
            <person name="Kuees U."/>
            <person name="Lilly W.W."/>
            <person name="Lindquist E."/>
            <person name="Lucas S."/>
            <person name="Magnuson J.K."/>
            <person name="Piumi F."/>
            <person name="Raudaskoski M."/>
            <person name="Salamov A."/>
            <person name="Schmutz J."/>
            <person name="Schwarze F.W.M.R."/>
            <person name="vanKuyk P.A."/>
            <person name="Horton J.S."/>
            <person name="Grigoriev I.V."/>
            <person name="Woesten H.A.B."/>
        </authorList>
    </citation>
    <scope>NUCLEOTIDE SEQUENCE [LARGE SCALE GENOMIC DNA]</scope>
    <source>
        <strain evidence="8">H4-8 / FGSC 9210</strain>
    </source>
</reference>
<proteinExistence type="predicted"/>
<keyword evidence="2 4" id="KW-0863">Zinc-finger</keyword>
<accession>D8Q814</accession>
<dbReference type="EMBL" id="GL377307">
    <property type="protein sequence ID" value="EFI96527.1"/>
    <property type="molecule type" value="Genomic_DNA"/>
</dbReference>
<feature type="non-terminal residue" evidence="7">
    <location>
        <position position="547"/>
    </location>
</feature>
<evidence type="ECO:0000256" key="4">
    <source>
        <dbReference type="PROSITE-ProRule" id="PRU00134"/>
    </source>
</evidence>
<keyword evidence="8" id="KW-1185">Reference proteome</keyword>
<dbReference type="VEuPathDB" id="FungiDB:SCHCODRAFT_02628550"/>
<evidence type="ECO:0000259" key="6">
    <source>
        <dbReference type="PROSITE" id="PS50865"/>
    </source>
</evidence>
<evidence type="ECO:0000256" key="2">
    <source>
        <dbReference type="ARBA" id="ARBA00022771"/>
    </source>
</evidence>
<dbReference type="GO" id="GO:0008270">
    <property type="term" value="F:zinc ion binding"/>
    <property type="evidence" value="ECO:0007669"/>
    <property type="project" value="UniProtKB-KW"/>
</dbReference>
<dbReference type="HOGENOM" id="CLU_034960_0_0_1"/>
<evidence type="ECO:0000313" key="7">
    <source>
        <dbReference type="EMBL" id="EFI96527.1"/>
    </source>
</evidence>
<evidence type="ECO:0000256" key="3">
    <source>
        <dbReference type="ARBA" id="ARBA00022833"/>
    </source>
</evidence>
<keyword evidence="5" id="KW-0812">Transmembrane</keyword>
<dbReference type="PROSITE" id="PS50865">
    <property type="entry name" value="ZF_MYND_2"/>
    <property type="match status" value="1"/>
</dbReference>
<protein>
    <recommendedName>
        <fullName evidence="6">MYND-type domain-containing protein</fullName>
    </recommendedName>
</protein>
<name>D8Q814_SCHCM</name>
<dbReference type="Pfam" id="PF01753">
    <property type="entry name" value="zf-MYND"/>
    <property type="match status" value="1"/>
</dbReference>
<dbReference type="InterPro" id="IPR002893">
    <property type="entry name" value="Znf_MYND"/>
</dbReference>
<evidence type="ECO:0000313" key="8">
    <source>
        <dbReference type="Proteomes" id="UP000007431"/>
    </source>
</evidence>
<feature type="transmembrane region" description="Helical" evidence="5">
    <location>
        <begin position="119"/>
        <end position="138"/>
    </location>
</feature>
<gene>
    <name evidence="7" type="ORF">SCHCODRAFT_109938</name>
</gene>
<keyword evidence="5" id="KW-0472">Membrane</keyword>
<dbReference type="SUPFAM" id="SSF144232">
    <property type="entry name" value="HIT/MYND zinc finger-like"/>
    <property type="match status" value="1"/>
</dbReference>
<feature type="domain" description="MYND-type" evidence="6">
    <location>
        <begin position="419"/>
        <end position="458"/>
    </location>
</feature>
<evidence type="ECO:0000256" key="1">
    <source>
        <dbReference type="ARBA" id="ARBA00022723"/>
    </source>
</evidence>
<organism evidence="8">
    <name type="scientific">Schizophyllum commune (strain H4-8 / FGSC 9210)</name>
    <name type="common">Split gill fungus</name>
    <dbReference type="NCBI Taxonomy" id="578458"/>
    <lineage>
        <taxon>Eukaryota</taxon>
        <taxon>Fungi</taxon>
        <taxon>Dikarya</taxon>
        <taxon>Basidiomycota</taxon>
        <taxon>Agaricomycotina</taxon>
        <taxon>Agaricomycetes</taxon>
        <taxon>Agaricomycetidae</taxon>
        <taxon>Agaricales</taxon>
        <taxon>Schizophyllaceae</taxon>
        <taxon>Schizophyllum</taxon>
    </lineage>
</organism>
<sequence>MIEYMDATIKETDPQKKAKRLDMLSQPKTWRQAFRAMDMKYLPEVRPGTRYQFTPRVGDAAEALQAFSATLIQYENTQDLTIYRVMFFGFHLLWNTAWAWIEFLDPLSGTLNQSGMQRFFISVTIPAILPTTLSLVLLENDPQTIAMMQEEPLERYLALWYHNYGVDPSDQELARIMRKHAESVFTRTKLMQDMMKEFLAPDCPYYDRMVQVLHVLCDGRPERIRRRLLANLERDLYSPYLVKDEKLMQTYIRPILLVFDVPSYHFKAISGRTVRKLSGTLLRLSQSPKTTLRAILVCILVAALHEKQPGERVIAIAIAGGLLPALRNIVAHMPLVDRAWIPECTQVIGGCIDTIRLSLRVRRVTRSLVRVEDDLRLAVKLPANDLAEAWTGLLHAKGAHTVAWNSYRKRIGLSRGCFNLECPLEREAQVKTCICKEAYYCSKVCQQADWRLRHRMTCAGERAECDLVLEDRIFLEELTSICVAAEQATINKTLQDTKVQDKLLNGYDLEIRVRFDENSPDVGIVMDTVERRPEVGNKGTSSTQWRR</sequence>
<dbReference type="Gene3D" id="6.10.140.2220">
    <property type="match status" value="1"/>
</dbReference>
<dbReference type="GeneID" id="9587631"/>
<dbReference type="KEGG" id="scm:SCHCO_02628550"/>
<keyword evidence="3" id="KW-0862">Zinc</keyword>
<dbReference type="OrthoDB" id="549788at2759"/>
<evidence type="ECO:0000256" key="5">
    <source>
        <dbReference type="SAM" id="Phobius"/>
    </source>
</evidence>
<feature type="transmembrane region" description="Helical" evidence="5">
    <location>
        <begin position="81"/>
        <end position="99"/>
    </location>
</feature>
<dbReference type="AlphaFoldDB" id="D8Q814"/>
<dbReference type="InParanoid" id="D8Q814"/>
<dbReference type="Proteomes" id="UP000007431">
    <property type="component" value="Unassembled WGS sequence"/>
</dbReference>
<keyword evidence="5" id="KW-1133">Transmembrane helix</keyword>
<keyword evidence="1" id="KW-0479">Metal-binding</keyword>